<dbReference type="InterPro" id="IPR036388">
    <property type="entry name" value="WH-like_DNA-bd_sf"/>
</dbReference>
<evidence type="ECO:0000259" key="4">
    <source>
        <dbReference type="PROSITE" id="PS50987"/>
    </source>
</evidence>
<dbReference type="Proteomes" id="UP000005522">
    <property type="component" value="Chromosome"/>
</dbReference>
<dbReference type="GO" id="GO:0003700">
    <property type="term" value="F:DNA-binding transcription factor activity"/>
    <property type="evidence" value="ECO:0007669"/>
    <property type="project" value="InterPro"/>
</dbReference>
<keyword evidence="2" id="KW-0238">DNA-binding</keyword>
<dbReference type="RefSeq" id="WP_004872738.1">
    <property type="nucleotide sequence ID" value="NZ_CP005986.1"/>
</dbReference>
<dbReference type="Pfam" id="PF01022">
    <property type="entry name" value="HTH_5"/>
    <property type="match status" value="1"/>
</dbReference>
<evidence type="ECO:0000256" key="3">
    <source>
        <dbReference type="ARBA" id="ARBA00023163"/>
    </source>
</evidence>
<dbReference type="SUPFAM" id="SSF46785">
    <property type="entry name" value="Winged helix' DNA-binding domain"/>
    <property type="match status" value="1"/>
</dbReference>
<sequence>MKNDTVRYALFSEVFSALAHPKRLEIIHYLGEGQKNAGELAELISLSKANLSQHLSVLKARGLVHCEKCGTFCHYRLTSPKVLETCEIVRDLILDQMQTTTQLQEALATVVPLRKGHQG</sequence>
<dbReference type="PANTHER" id="PTHR33154:SF33">
    <property type="entry name" value="TRANSCRIPTIONAL REPRESSOR SDPR"/>
    <property type="match status" value="1"/>
</dbReference>
<dbReference type="PANTHER" id="PTHR33154">
    <property type="entry name" value="TRANSCRIPTIONAL REGULATOR, ARSR FAMILY"/>
    <property type="match status" value="1"/>
</dbReference>
<dbReference type="SMR" id="A0A059ZVV3"/>
<dbReference type="KEGG" id="acz:Acaty_c1728"/>
<proteinExistence type="predicted"/>
<dbReference type="InterPro" id="IPR051081">
    <property type="entry name" value="HTH_MetalResp_TranReg"/>
</dbReference>
<protein>
    <submittedName>
        <fullName evidence="5">Transcriptional regulator</fullName>
    </submittedName>
</protein>
<dbReference type="CDD" id="cd00090">
    <property type="entry name" value="HTH_ARSR"/>
    <property type="match status" value="1"/>
</dbReference>
<dbReference type="AlphaFoldDB" id="A0A059ZVV3"/>
<accession>A0A059ZVV3</accession>
<dbReference type="InterPro" id="IPR001845">
    <property type="entry name" value="HTH_ArsR_DNA-bd_dom"/>
</dbReference>
<dbReference type="GO" id="GO:0003677">
    <property type="term" value="F:DNA binding"/>
    <property type="evidence" value="ECO:0007669"/>
    <property type="project" value="UniProtKB-KW"/>
</dbReference>
<evidence type="ECO:0000256" key="1">
    <source>
        <dbReference type="ARBA" id="ARBA00023015"/>
    </source>
</evidence>
<dbReference type="PROSITE" id="PS50987">
    <property type="entry name" value="HTH_ARSR_2"/>
    <property type="match status" value="1"/>
</dbReference>
<dbReference type="eggNOG" id="COG0640">
    <property type="taxonomic scope" value="Bacteria"/>
</dbReference>
<organism evidence="5 6">
    <name type="scientific">Acidithiobacillus caldus (strain ATCC 51756 / DSM 8584 / KU)</name>
    <dbReference type="NCBI Taxonomy" id="637389"/>
    <lineage>
        <taxon>Bacteria</taxon>
        <taxon>Pseudomonadati</taxon>
        <taxon>Pseudomonadota</taxon>
        <taxon>Acidithiobacillia</taxon>
        <taxon>Acidithiobacillales</taxon>
        <taxon>Acidithiobacillaceae</taxon>
        <taxon>Acidithiobacillus</taxon>
    </lineage>
</organism>
<dbReference type="InterPro" id="IPR036390">
    <property type="entry name" value="WH_DNA-bd_sf"/>
</dbReference>
<evidence type="ECO:0000313" key="5">
    <source>
        <dbReference type="EMBL" id="AIA55588.1"/>
    </source>
</evidence>
<dbReference type="NCBIfam" id="NF033788">
    <property type="entry name" value="HTH_metalloreg"/>
    <property type="match status" value="1"/>
</dbReference>
<dbReference type="HOGENOM" id="CLU_097806_3_3_6"/>
<keyword evidence="1" id="KW-0805">Transcription regulation</keyword>
<evidence type="ECO:0000256" key="2">
    <source>
        <dbReference type="ARBA" id="ARBA00023125"/>
    </source>
</evidence>
<feature type="domain" description="HTH arsR-type" evidence="4">
    <location>
        <begin position="3"/>
        <end position="97"/>
    </location>
</feature>
<dbReference type="PRINTS" id="PR00778">
    <property type="entry name" value="HTHARSR"/>
</dbReference>
<reference evidence="5 6" key="1">
    <citation type="journal article" date="2009" name="J. Bacteriol.">
        <title>Draft genome sequence of the extremely acidophilic bacterium Acidithiobacillus caldus ATCC 51756 reveals metabolic versatility in the genus Acidithiobacillus.</title>
        <authorList>
            <person name="Valdes J."/>
            <person name="Quatrini R."/>
            <person name="Hallberg K."/>
            <person name="Dopson M."/>
            <person name="Valenzuela P.D."/>
            <person name="Holmes D.S."/>
        </authorList>
    </citation>
    <scope>NUCLEOTIDE SEQUENCE [LARGE SCALE GENOMIC DNA]</scope>
    <source>
        <strain evidence="6">ATCC 51756 / DSM 8584 / KU</strain>
    </source>
</reference>
<keyword evidence="3" id="KW-0804">Transcription</keyword>
<dbReference type="InterPro" id="IPR011991">
    <property type="entry name" value="ArsR-like_HTH"/>
</dbReference>
<dbReference type="SMART" id="SM00418">
    <property type="entry name" value="HTH_ARSR"/>
    <property type="match status" value="1"/>
</dbReference>
<name>A0A059ZVV3_ACICK</name>
<dbReference type="Gene3D" id="1.10.10.10">
    <property type="entry name" value="Winged helix-like DNA-binding domain superfamily/Winged helix DNA-binding domain"/>
    <property type="match status" value="1"/>
</dbReference>
<dbReference type="EMBL" id="CP005986">
    <property type="protein sequence ID" value="AIA55588.1"/>
    <property type="molecule type" value="Genomic_DNA"/>
</dbReference>
<gene>
    <name evidence="5" type="ORF">Acaty_c1728</name>
</gene>
<evidence type="ECO:0000313" key="6">
    <source>
        <dbReference type="Proteomes" id="UP000005522"/>
    </source>
</evidence>